<dbReference type="RefSeq" id="WP_113992982.1">
    <property type="nucleotide sequence ID" value="NZ_DAWEQT010000026.1"/>
</dbReference>
<name>A0A367G448_9FIRM</name>
<dbReference type="AlphaFoldDB" id="A0A367G448"/>
<accession>A0A367G448</accession>
<organism evidence="1 2">
    <name type="scientific">Faecalibacterium prausnitzii</name>
    <dbReference type="NCBI Taxonomy" id="853"/>
    <lineage>
        <taxon>Bacteria</taxon>
        <taxon>Bacillati</taxon>
        <taxon>Bacillota</taxon>
        <taxon>Clostridia</taxon>
        <taxon>Eubacteriales</taxon>
        <taxon>Oscillospiraceae</taxon>
        <taxon>Faecalibacterium</taxon>
    </lineage>
</organism>
<gene>
    <name evidence="1" type="ORF">C7J97_10275</name>
</gene>
<dbReference type="Proteomes" id="UP000252378">
    <property type="component" value="Unassembled WGS sequence"/>
</dbReference>
<dbReference type="EMBL" id="PXUP01000014">
    <property type="protein sequence ID" value="RCH44741.1"/>
    <property type="molecule type" value="Genomic_DNA"/>
</dbReference>
<reference evidence="1 2" key="1">
    <citation type="submission" date="2018-03" db="EMBL/GenBank/DDBJ databases">
        <title>Complete genome sequencing of Faecalibacterium prausnitzii strains isolated from the human gut.</title>
        <authorList>
            <person name="Fitzgerald B.C."/>
            <person name="Shkoporov A.N."/>
            <person name="Ross P.R."/>
            <person name="Hill C."/>
        </authorList>
    </citation>
    <scope>NUCLEOTIDE SEQUENCE [LARGE SCALE GENOMIC DNA]</scope>
    <source>
        <strain evidence="1 2">ATCC 27768</strain>
    </source>
</reference>
<evidence type="ECO:0000313" key="2">
    <source>
        <dbReference type="Proteomes" id="UP000252378"/>
    </source>
</evidence>
<comment type="caution">
    <text evidence="1">The sequence shown here is derived from an EMBL/GenBank/DDBJ whole genome shotgun (WGS) entry which is preliminary data.</text>
</comment>
<protein>
    <submittedName>
        <fullName evidence="1">Uncharacterized protein</fullName>
    </submittedName>
</protein>
<sequence length="82" mass="9246">MNHPAKNHPVPNWAEMDVSLCELGYAVDLIEAVQTAIQTGDMPNEVCASSLFGSWMLLQRVYKDLKTEFYGEEPQQPDRGSF</sequence>
<proteinExistence type="predicted"/>
<evidence type="ECO:0000313" key="1">
    <source>
        <dbReference type="EMBL" id="RCH44741.1"/>
    </source>
</evidence>